<dbReference type="PIRSF" id="PIRSF015601">
    <property type="entry name" value="MTase_slr0722"/>
    <property type="match status" value="1"/>
</dbReference>
<dbReference type="InterPro" id="IPR029026">
    <property type="entry name" value="tRNA_m1G_MTases_N"/>
</dbReference>
<dbReference type="NCBIfam" id="NF008692">
    <property type="entry name" value="PRK11713.1-5"/>
    <property type="match status" value="1"/>
</dbReference>
<evidence type="ECO:0000256" key="5">
    <source>
        <dbReference type="ARBA" id="ARBA00022490"/>
    </source>
</evidence>
<evidence type="ECO:0000256" key="7">
    <source>
        <dbReference type="ARBA" id="ARBA00022603"/>
    </source>
</evidence>
<evidence type="ECO:0000256" key="10">
    <source>
        <dbReference type="ARBA" id="ARBA00025699"/>
    </source>
</evidence>
<dbReference type="GO" id="GO:0070475">
    <property type="term" value="P:rRNA base methylation"/>
    <property type="evidence" value="ECO:0007669"/>
    <property type="project" value="TreeGrafter"/>
</dbReference>
<feature type="domain" description="Ribosomal RNA small subunit methyltransferase E methyltransferase" evidence="13">
    <location>
        <begin position="74"/>
        <end position="238"/>
    </location>
</feature>
<proteinExistence type="inferred from homology"/>
<evidence type="ECO:0000313" key="16">
    <source>
        <dbReference type="Proteomes" id="UP000192731"/>
    </source>
</evidence>
<dbReference type="EMBL" id="FWWT01000017">
    <property type="protein sequence ID" value="SMB90910.1"/>
    <property type="molecule type" value="Genomic_DNA"/>
</dbReference>
<name>A0A1W1VCK3_DESTI</name>
<keyword evidence="16" id="KW-1185">Reference proteome</keyword>
<dbReference type="InterPro" id="IPR046886">
    <property type="entry name" value="RsmE_MTase_dom"/>
</dbReference>
<evidence type="ECO:0000256" key="3">
    <source>
        <dbReference type="ARBA" id="ARBA00012328"/>
    </source>
</evidence>
<dbReference type="InterPro" id="IPR029028">
    <property type="entry name" value="Alpha/beta_knot_MTases"/>
</dbReference>
<evidence type="ECO:0000256" key="9">
    <source>
        <dbReference type="ARBA" id="ARBA00022691"/>
    </source>
</evidence>
<dbReference type="EC" id="2.1.1.193" evidence="3 12"/>
<gene>
    <name evidence="15" type="ORF">SAMN00017405_1382</name>
</gene>
<evidence type="ECO:0000259" key="14">
    <source>
        <dbReference type="Pfam" id="PF20260"/>
    </source>
</evidence>
<dbReference type="PANTHER" id="PTHR30027:SF3">
    <property type="entry name" value="16S RRNA (URACIL(1498)-N(3))-METHYLTRANSFERASE"/>
    <property type="match status" value="1"/>
</dbReference>
<comment type="subcellular location">
    <subcellularLocation>
        <location evidence="1 12">Cytoplasm</location>
    </subcellularLocation>
</comment>
<comment type="function">
    <text evidence="10 12">Specifically methylates the N3 position of the uracil ring of uridine 1498 (m3U1498) in 16S rRNA. Acts on the fully assembled 30S ribosomal subunit.</text>
</comment>
<keyword evidence="5 12" id="KW-0963">Cytoplasm</keyword>
<dbReference type="GO" id="GO:0070042">
    <property type="term" value="F:rRNA (uridine-N3-)-methyltransferase activity"/>
    <property type="evidence" value="ECO:0007669"/>
    <property type="project" value="TreeGrafter"/>
</dbReference>
<keyword evidence="7 12" id="KW-0489">Methyltransferase</keyword>
<evidence type="ECO:0000259" key="13">
    <source>
        <dbReference type="Pfam" id="PF04452"/>
    </source>
</evidence>
<dbReference type="PANTHER" id="PTHR30027">
    <property type="entry name" value="RIBOSOMAL RNA SMALL SUBUNIT METHYLTRANSFERASE E"/>
    <property type="match status" value="1"/>
</dbReference>
<dbReference type="InterPro" id="IPR006700">
    <property type="entry name" value="RsmE"/>
</dbReference>
<dbReference type="AlphaFoldDB" id="A0A1W1VCK3"/>
<evidence type="ECO:0000256" key="6">
    <source>
        <dbReference type="ARBA" id="ARBA00022552"/>
    </source>
</evidence>
<dbReference type="OrthoDB" id="9815641at2"/>
<protein>
    <recommendedName>
        <fullName evidence="4 12">Ribosomal RNA small subunit methyltransferase E</fullName>
        <ecNumber evidence="3 12">2.1.1.193</ecNumber>
    </recommendedName>
</protein>
<comment type="catalytic activity">
    <reaction evidence="11 12">
        <text>uridine(1498) in 16S rRNA + S-adenosyl-L-methionine = N(3)-methyluridine(1498) in 16S rRNA + S-adenosyl-L-homocysteine + H(+)</text>
        <dbReference type="Rhea" id="RHEA:42920"/>
        <dbReference type="Rhea" id="RHEA-COMP:10283"/>
        <dbReference type="Rhea" id="RHEA-COMP:10284"/>
        <dbReference type="ChEBI" id="CHEBI:15378"/>
        <dbReference type="ChEBI" id="CHEBI:57856"/>
        <dbReference type="ChEBI" id="CHEBI:59789"/>
        <dbReference type="ChEBI" id="CHEBI:65315"/>
        <dbReference type="ChEBI" id="CHEBI:74502"/>
        <dbReference type="EC" id="2.1.1.193"/>
    </reaction>
</comment>
<dbReference type="SUPFAM" id="SSF88697">
    <property type="entry name" value="PUA domain-like"/>
    <property type="match status" value="1"/>
</dbReference>
<evidence type="ECO:0000256" key="2">
    <source>
        <dbReference type="ARBA" id="ARBA00005528"/>
    </source>
</evidence>
<dbReference type="Pfam" id="PF20260">
    <property type="entry name" value="PUA_4"/>
    <property type="match status" value="1"/>
</dbReference>
<evidence type="ECO:0000256" key="4">
    <source>
        <dbReference type="ARBA" id="ARBA00013673"/>
    </source>
</evidence>
<organism evidence="15 16">
    <name type="scientific">Desulfonispora thiosulfatigenes DSM 11270</name>
    <dbReference type="NCBI Taxonomy" id="656914"/>
    <lineage>
        <taxon>Bacteria</taxon>
        <taxon>Bacillati</taxon>
        <taxon>Bacillota</taxon>
        <taxon>Clostridia</taxon>
        <taxon>Eubacteriales</taxon>
        <taxon>Peptococcaceae</taxon>
        <taxon>Desulfonispora</taxon>
    </lineage>
</organism>
<dbReference type="RefSeq" id="WP_084053166.1">
    <property type="nucleotide sequence ID" value="NZ_FWWT01000017.1"/>
</dbReference>
<dbReference type="CDD" id="cd18084">
    <property type="entry name" value="RsmE-like"/>
    <property type="match status" value="1"/>
</dbReference>
<dbReference type="InterPro" id="IPR015947">
    <property type="entry name" value="PUA-like_sf"/>
</dbReference>
<feature type="domain" description="Ribosomal RNA small subunit methyltransferase E PUA-like" evidence="14">
    <location>
        <begin position="18"/>
        <end position="63"/>
    </location>
</feature>
<dbReference type="Proteomes" id="UP000192731">
    <property type="component" value="Unassembled WGS sequence"/>
</dbReference>
<sequence>MRRLFIPTSEVESDLIIIDGSDAHYLLNVLRIEEKEEIIIFDGKGTEYLVEINKTSKTQVEGLIKDTYFVGQDTEVQVTLIQSIAKGDKMDYIIQKCTEIGVGKIIPIITERTIVKLDAKKKKERKDRWQKIATEAAKQSKRVIVPEVTEILTLEELIKKLDNTEKTLILWEDENKTKMKEYLKKQESIENINIIIGPEGGLSEAEVNKLQEKGAIAASLGSRILRTETAGLVALTIVLYELGELG</sequence>
<evidence type="ECO:0000256" key="12">
    <source>
        <dbReference type="PIRNR" id="PIRNR015601"/>
    </source>
</evidence>
<dbReference type="Gene3D" id="3.40.1280.10">
    <property type="match status" value="1"/>
</dbReference>
<dbReference type="Pfam" id="PF04452">
    <property type="entry name" value="Methyltrans_RNA"/>
    <property type="match status" value="1"/>
</dbReference>
<accession>A0A1W1VCK3</accession>
<evidence type="ECO:0000256" key="8">
    <source>
        <dbReference type="ARBA" id="ARBA00022679"/>
    </source>
</evidence>
<dbReference type="GO" id="GO:0005737">
    <property type="term" value="C:cytoplasm"/>
    <property type="evidence" value="ECO:0007669"/>
    <property type="project" value="UniProtKB-SubCell"/>
</dbReference>
<evidence type="ECO:0000256" key="1">
    <source>
        <dbReference type="ARBA" id="ARBA00004496"/>
    </source>
</evidence>
<dbReference type="SUPFAM" id="SSF75217">
    <property type="entry name" value="alpha/beta knot"/>
    <property type="match status" value="1"/>
</dbReference>
<keyword evidence="9 12" id="KW-0949">S-adenosyl-L-methionine</keyword>
<evidence type="ECO:0000313" key="15">
    <source>
        <dbReference type="EMBL" id="SMB90910.1"/>
    </source>
</evidence>
<dbReference type="InterPro" id="IPR046887">
    <property type="entry name" value="RsmE_PUA-like"/>
</dbReference>
<keyword evidence="8 12" id="KW-0808">Transferase</keyword>
<dbReference type="STRING" id="656914.SAMN00017405_1382"/>
<keyword evidence="6 12" id="KW-0698">rRNA processing</keyword>
<comment type="similarity">
    <text evidence="2 12">Belongs to the RNA methyltransferase RsmE family.</text>
</comment>
<evidence type="ECO:0000256" key="11">
    <source>
        <dbReference type="ARBA" id="ARBA00047944"/>
    </source>
</evidence>
<reference evidence="15 16" key="1">
    <citation type="submission" date="2017-04" db="EMBL/GenBank/DDBJ databases">
        <authorList>
            <person name="Afonso C.L."/>
            <person name="Miller P.J."/>
            <person name="Scott M.A."/>
            <person name="Spackman E."/>
            <person name="Goraichik I."/>
            <person name="Dimitrov K.M."/>
            <person name="Suarez D.L."/>
            <person name="Swayne D.E."/>
        </authorList>
    </citation>
    <scope>NUCLEOTIDE SEQUENCE [LARGE SCALE GENOMIC DNA]</scope>
    <source>
        <strain evidence="15 16">DSM 11270</strain>
    </source>
</reference>
<dbReference type="NCBIfam" id="TIGR00046">
    <property type="entry name" value="RsmE family RNA methyltransferase"/>
    <property type="match status" value="1"/>
</dbReference>
<dbReference type="Gene3D" id="2.40.240.20">
    <property type="entry name" value="Hypothetical PUA domain-like, domain 1"/>
    <property type="match status" value="1"/>
</dbReference>